<evidence type="ECO:0000256" key="2">
    <source>
        <dbReference type="SAM" id="MobiDB-lite"/>
    </source>
</evidence>
<evidence type="ECO:0000259" key="3">
    <source>
        <dbReference type="PROSITE" id="PS50913"/>
    </source>
</evidence>
<dbReference type="InterPro" id="IPR000237">
    <property type="entry name" value="GRIP_dom"/>
</dbReference>
<accession>A0A0S4JDP5</accession>
<feature type="region of interest" description="Disordered" evidence="2">
    <location>
        <begin position="458"/>
        <end position="513"/>
    </location>
</feature>
<evidence type="ECO:0000256" key="1">
    <source>
        <dbReference type="SAM" id="Coils"/>
    </source>
</evidence>
<dbReference type="Proteomes" id="UP000051952">
    <property type="component" value="Unassembled WGS sequence"/>
</dbReference>
<dbReference type="EMBL" id="CYKH01001630">
    <property type="protein sequence ID" value="CUG88275.1"/>
    <property type="molecule type" value="Genomic_DNA"/>
</dbReference>
<dbReference type="PROSITE" id="PS50913">
    <property type="entry name" value="GRIP"/>
    <property type="match status" value="1"/>
</dbReference>
<name>A0A0S4JDP5_BODSA</name>
<feature type="coiled-coil region" evidence="1">
    <location>
        <begin position="22"/>
        <end position="88"/>
    </location>
</feature>
<evidence type="ECO:0000313" key="5">
    <source>
        <dbReference type="Proteomes" id="UP000051952"/>
    </source>
</evidence>
<feature type="compositionally biased region" description="Basic and acidic residues" evidence="2">
    <location>
        <begin position="489"/>
        <end position="499"/>
    </location>
</feature>
<keyword evidence="1" id="KW-0175">Coiled coil</keyword>
<evidence type="ECO:0000313" key="4">
    <source>
        <dbReference type="EMBL" id="CUG88275.1"/>
    </source>
</evidence>
<feature type="coiled-coil region" evidence="1">
    <location>
        <begin position="542"/>
        <end position="600"/>
    </location>
</feature>
<feature type="domain" description="GRIP" evidence="3">
    <location>
        <begin position="594"/>
        <end position="644"/>
    </location>
</feature>
<reference evidence="5" key="1">
    <citation type="submission" date="2015-09" db="EMBL/GenBank/DDBJ databases">
        <authorList>
            <consortium name="Pathogen Informatics"/>
        </authorList>
    </citation>
    <scope>NUCLEOTIDE SEQUENCE [LARGE SCALE GENOMIC DNA]</scope>
    <source>
        <strain evidence="5">Lake Konstanz</strain>
    </source>
</reference>
<feature type="coiled-coil region" evidence="1">
    <location>
        <begin position="253"/>
        <end position="303"/>
    </location>
</feature>
<keyword evidence="5" id="KW-1185">Reference proteome</keyword>
<sequence length="647" mass="72133">MDTPQREATSGSPCAEGTALDIDALRREYESYRLKTKDWQAKVRDRDAKMRQQLQETTDMLVSKDAELEGLSKQISELEIQRSEWRTLKAANSASLEESSRLRDEVSRLNAATADSSALSLALRTSLNEAETEVKQRNDDLKALRLRVGDLEAALADMQWRAMGGHITQTSLADSSPRPFEVRYRTMVCERTYCYVSDSSGREGVWLLEQRLPAHAMLPPLAEDLTTQRCFDAAADATAALREEMLRDASRQLADAKSAADKELSAAVKAERESAQVALTNVRKELEASRMQLQERAAEIEHLCNVEMPAAIATAREEVTSTVTASLKQLQAKVDDLEAYKSRAQVAMRHAAQTATATVDSSKLRDQLELEYAAKHASAAAEFDRRLEVALKQREVEVLASAQADALKEKKQLSSAMKTQEATIQQLEAALESTRQQVRHTAVLEAPVVQLPTAHRAELREGSTQTDAAPSFPAASSPPPPATVSTFDAEVRQTRKEPVPHPQLPTGSTSVSSPVTTFTFESVLQSLETQGQPQQAASSWDVERMRLQLQHQSQQLQRHREELRDVALRERSLLEQSAVLKEQIREMERSSSRSHELREREDYLKNIVVKVLTCSDPTMRKMLMPVVAEILHLSPTERSSLLASCER</sequence>
<proteinExistence type="predicted"/>
<dbReference type="AlphaFoldDB" id="A0A0S4JDP5"/>
<dbReference type="OrthoDB" id="9898580at2759"/>
<dbReference type="Pfam" id="PF01465">
    <property type="entry name" value="GRIP"/>
    <property type="match status" value="1"/>
</dbReference>
<protein>
    <recommendedName>
        <fullName evidence="3">GRIP domain-containing protein</fullName>
    </recommendedName>
</protein>
<organism evidence="4 5">
    <name type="scientific">Bodo saltans</name>
    <name type="common">Flagellated protozoan</name>
    <dbReference type="NCBI Taxonomy" id="75058"/>
    <lineage>
        <taxon>Eukaryota</taxon>
        <taxon>Discoba</taxon>
        <taxon>Euglenozoa</taxon>
        <taxon>Kinetoplastea</taxon>
        <taxon>Metakinetoplastina</taxon>
        <taxon>Eubodonida</taxon>
        <taxon>Bodonidae</taxon>
        <taxon>Bodo</taxon>
    </lineage>
</organism>
<gene>
    <name evidence="4" type="ORF">BSAL_14690</name>
</gene>
<dbReference type="VEuPathDB" id="TriTrypDB:BSAL_14690"/>
<feature type="coiled-coil region" evidence="1">
    <location>
        <begin position="410"/>
        <end position="437"/>
    </location>
</feature>